<reference evidence="1" key="1">
    <citation type="journal article" date="2022" name="Int. J. Mol. Sci.">
        <title>Draft Genome of Tanacetum Coccineum: Genomic Comparison of Closely Related Tanacetum-Family Plants.</title>
        <authorList>
            <person name="Yamashiro T."/>
            <person name="Shiraishi A."/>
            <person name="Nakayama K."/>
            <person name="Satake H."/>
        </authorList>
    </citation>
    <scope>NUCLEOTIDE SEQUENCE</scope>
</reference>
<organism evidence="1 2">
    <name type="scientific">Tanacetum coccineum</name>
    <dbReference type="NCBI Taxonomy" id="301880"/>
    <lineage>
        <taxon>Eukaryota</taxon>
        <taxon>Viridiplantae</taxon>
        <taxon>Streptophyta</taxon>
        <taxon>Embryophyta</taxon>
        <taxon>Tracheophyta</taxon>
        <taxon>Spermatophyta</taxon>
        <taxon>Magnoliopsida</taxon>
        <taxon>eudicotyledons</taxon>
        <taxon>Gunneridae</taxon>
        <taxon>Pentapetalae</taxon>
        <taxon>asterids</taxon>
        <taxon>campanulids</taxon>
        <taxon>Asterales</taxon>
        <taxon>Asteraceae</taxon>
        <taxon>Asteroideae</taxon>
        <taxon>Anthemideae</taxon>
        <taxon>Anthemidinae</taxon>
        <taxon>Tanacetum</taxon>
    </lineage>
</organism>
<comment type="caution">
    <text evidence="1">The sequence shown here is derived from an EMBL/GenBank/DDBJ whole genome shotgun (WGS) entry which is preliminary data.</text>
</comment>
<gene>
    <name evidence="1" type="ORF">Tco_0624635</name>
</gene>
<protein>
    <submittedName>
        <fullName evidence="1">Uncharacterized protein</fullName>
    </submittedName>
</protein>
<name>A0ABQ4WEH5_9ASTR</name>
<evidence type="ECO:0000313" key="2">
    <source>
        <dbReference type="Proteomes" id="UP001151760"/>
    </source>
</evidence>
<sequence length="81" mass="9408">MIISFNNLCILFELGRNFKHVPFTSIHNIKDLMDIADRGLEREKHLGAVVEKEWWLRERELKEESAVEAMRRRGRGGGSGL</sequence>
<evidence type="ECO:0000313" key="1">
    <source>
        <dbReference type="EMBL" id="GJS51273.1"/>
    </source>
</evidence>
<accession>A0ABQ4WEH5</accession>
<keyword evidence="2" id="KW-1185">Reference proteome</keyword>
<proteinExistence type="predicted"/>
<reference evidence="1" key="2">
    <citation type="submission" date="2022-01" db="EMBL/GenBank/DDBJ databases">
        <authorList>
            <person name="Yamashiro T."/>
            <person name="Shiraishi A."/>
            <person name="Satake H."/>
            <person name="Nakayama K."/>
        </authorList>
    </citation>
    <scope>NUCLEOTIDE SEQUENCE</scope>
</reference>
<dbReference type="Proteomes" id="UP001151760">
    <property type="component" value="Unassembled WGS sequence"/>
</dbReference>
<dbReference type="EMBL" id="BQNB010008574">
    <property type="protein sequence ID" value="GJS51273.1"/>
    <property type="molecule type" value="Genomic_DNA"/>
</dbReference>